<feature type="region of interest" description="Disordered" evidence="5">
    <location>
        <begin position="377"/>
        <end position="413"/>
    </location>
</feature>
<keyword evidence="2" id="KW-0808">Transferase</keyword>
<dbReference type="SUPFAM" id="SSF55781">
    <property type="entry name" value="GAF domain-like"/>
    <property type="match status" value="1"/>
</dbReference>
<reference evidence="8 9" key="1">
    <citation type="journal article" date="2020" name="Phytopathology">
        <title>Genome Sequence Resources of Colletotrichum truncatum, C. plurivorum, C. musicola, and C. sojae: Four Species Pathogenic to Soybean (Glycine max).</title>
        <authorList>
            <person name="Rogerio F."/>
            <person name="Boufleur T.R."/>
            <person name="Ciampi-Guillardi M."/>
            <person name="Sukno S.A."/>
            <person name="Thon M.R."/>
            <person name="Massola Junior N.S."/>
            <person name="Baroncelli R."/>
        </authorList>
    </citation>
    <scope>NUCLEOTIDE SEQUENCE [LARGE SCALE GENOMIC DNA]</scope>
    <source>
        <strain evidence="8 9">LFN0009</strain>
    </source>
</reference>
<sequence>MPRRPSKLDLVEAARERETFRYDTSLIPAAVPNDTSNLVPSSELRSSADSALTAFAQLAALRLGASRALVSLFDSKHQYIVAEATPTLPLVPHASITDPEDENRLWLCGTALPRSSGLCERVLLTDPESFHAPSGDVLPVSIISDLANDPTAADRPLLNTWLRPRFYAGVPIRTRRGINIGVFCVFGDEPRSELDRVSIELMRGVSQTIMDHLDARRTSESHRKAVRMVRGMGSFVEGKSTMSGWKHGPQDFSIDPALEGALNRNQQQLQDEEDARDGVEGASEDDLQDPSSTASPRNPTPSPRRSSGQGPVPSLIPEPSVNSISSDPAPAQTDEDTHMDVIRHVFSKASNIIRESIEVEGVVFLDASIGSFAGLATKPSAKVSPSGAASSSSSSSDEVYKQQRVKGSSPEEADVRCRMLGHSNSVSSSIDQQLGSQAHPCFSERFLSKLLRRYPRGKIFSFDENGYLQSSDFSDEETPKALSPSALEEPFSHPMTERDRKRSKRMLSRANEGKMIMSLFSGARSVALVPIWDSQKQRWYAGGFIYTKDPLRILTVEGELSYLRAFGAVIMAEVARVNAKRVDKAKSDLLSSLSHELRSPLHGILLGAELLHDTPLDAFQGDVLHSVETCGHTLLDTLTHLLDFSKLNNFLRPTAGRQNSASDVADRGLRTNDNRQTIEAGMISLTSNVNLDVLVEEVVESVVAGFSFQRFAVAKLAGTRPSEHADTDIFRRLDSMQAAENMTSETNRAGDATLLLGEVSVTYDINPAVSWAFRSQPGALRRIVLNVLGNSLKYTSKGFINLSVLQVDTSEDGKMGPKEVHIIVADSGQGMSEDYLRHHLFAPFYQEDTLSAGTGLGLSIVKEVVTRLGGSIQVQSKVGRGTRVTIKLPLEHAGPASPKTSIPKTMNFDDFRSQVSELRGLRARLLGFPTDYGVKIDPELAGKTLSEGVLIGNVCREWLQMQIVDETVAHEERLVPDLVLSTEKHLDRLLFERRHGLVSTPVVVVCRNALIARQLATSPRFTGKRVVFEFVSQPIGPRKLARILLLSFRRWTKVQASAIQTPTVFSLASIEYPPDSHPDMPSSQEQGSLPPPSTEAACDPAEYFSAADAHVFDTSAAPSQSGENATPNSSTLPDRTLRSLTPKPERPQPSQPADDSDGDGDLFMLVEDNQINLRILESYMKKLGHKYTTAMDGQQAVDAFEKDAGRYKCIFMDISMPVMDGFEATREIRVLETQRSLSRCQVFALTGLASASAQEEAFASGIDLFLTKPVKLKELSKILETRDLA</sequence>
<evidence type="ECO:0000256" key="1">
    <source>
        <dbReference type="ARBA" id="ARBA00022553"/>
    </source>
</evidence>
<dbReference type="InterPro" id="IPR004358">
    <property type="entry name" value="Sig_transdc_His_kin-like_C"/>
</dbReference>
<feature type="compositionally biased region" description="Low complexity" evidence="5">
    <location>
        <begin position="290"/>
        <end position="307"/>
    </location>
</feature>
<dbReference type="InterPro" id="IPR003594">
    <property type="entry name" value="HATPase_dom"/>
</dbReference>
<dbReference type="SMART" id="SM00387">
    <property type="entry name" value="HATPase_c"/>
    <property type="match status" value="1"/>
</dbReference>
<dbReference type="PRINTS" id="PR00344">
    <property type="entry name" value="BCTRLSENSOR"/>
</dbReference>
<keyword evidence="9" id="KW-1185">Reference proteome</keyword>
<keyword evidence="1 4" id="KW-0597">Phosphoprotein</keyword>
<dbReference type="GO" id="GO:0000155">
    <property type="term" value="F:phosphorelay sensor kinase activity"/>
    <property type="evidence" value="ECO:0007669"/>
    <property type="project" value="InterPro"/>
</dbReference>
<dbReference type="Proteomes" id="UP000652219">
    <property type="component" value="Unassembled WGS sequence"/>
</dbReference>
<dbReference type="PROSITE" id="PS50109">
    <property type="entry name" value="HIS_KIN"/>
    <property type="match status" value="1"/>
</dbReference>
<dbReference type="PANTHER" id="PTHR43719:SF11">
    <property type="entry name" value="HISTIDINE KINASE_RESPONSE REGULATOR, PUTATIVE-RELATED"/>
    <property type="match status" value="1"/>
</dbReference>
<dbReference type="PROSITE" id="PS00018">
    <property type="entry name" value="EF_HAND_1"/>
    <property type="match status" value="1"/>
</dbReference>
<dbReference type="Pfam" id="PF00512">
    <property type="entry name" value="HisKA"/>
    <property type="match status" value="1"/>
</dbReference>
<evidence type="ECO:0000313" key="8">
    <source>
        <dbReference type="EMBL" id="KAF6807250.1"/>
    </source>
</evidence>
<dbReference type="InterPro" id="IPR001789">
    <property type="entry name" value="Sig_transdc_resp-reg_receiver"/>
</dbReference>
<dbReference type="InterPro" id="IPR050956">
    <property type="entry name" value="2C_system_His_kinase"/>
</dbReference>
<dbReference type="Gene3D" id="3.30.565.10">
    <property type="entry name" value="Histidine kinase-like ATPase, C-terminal domain"/>
    <property type="match status" value="1"/>
</dbReference>
<evidence type="ECO:0000259" key="6">
    <source>
        <dbReference type="PROSITE" id="PS50109"/>
    </source>
</evidence>
<dbReference type="SUPFAM" id="SSF55874">
    <property type="entry name" value="ATPase domain of HSP90 chaperone/DNA topoisomerase II/histidine kinase"/>
    <property type="match status" value="1"/>
</dbReference>
<dbReference type="SUPFAM" id="SSF47384">
    <property type="entry name" value="Homodimeric domain of signal transducing histidine kinase"/>
    <property type="match status" value="1"/>
</dbReference>
<feature type="modified residue" description="4-aspartylphosphate" evidence="4">
    <location>
        <position position="1213"/>
    </location>
</feature>
<dbReference type="PANTHER" id="PTHR43719">
    <property type="entry name" value="TWO-COMPONENT HISTIDINE KINASE"/>
    <property type="match status" value="1"/>
</dbReference>
<comment type="caution">
    <text evidence="8">The sequence shown here is derived from an EMBL/GenBank/DDBJ whole genome shotgun (WGS) entry which is preliminary data.</text>
</comment>
<dbReference type="SMART" id="SM00065">
    <property type="entry name" value="GAF"/>
    <property type="match status" value="1"/>
</dbReference>
<dbReference type="CDD" id="cd17546">
    <property type="entry name" value="REC_hyHK_CKI1_RcsC-like"/>
    <property type="match status" value="1"/>
</dbReference>
<dbReference type="InterPro" id="IPR005467">
    <property type="entry name" value="His_kinase_dom"/>
</dbReference>
<feature type="domain" description="Histidine kinase" evidence="6">
    <location>
        <begin position="592"/>
        <end position="892"/>
    </location>
</feature>
<dbReference type="Gene3D" id="3.30.450.40">
    <property type="match status" value="1"/>
</dbReference>
<dbReference type="CDD" id="cd00082">
    <property type="entry name" value="HisKA"/>
    <property type="match status" value="1"/>
</dbReference>
<feature type="region of interest" description="Disordered" evidence="5">
    <location>
        <begin position="1115"/>
        <end position="1162"/>
    </location>
</feature>
<evidence type="ECO:0000259" key="7">
    <source>
        <dbReference type="PROSITE" id="PS50110"/>
    </source>
</evidence>
<evidence type="ECO:0000313" key="9">
    <source>
        <dbReference type="Proteomes" id="UP000652219"/>
    </source>
</evidence>
<accession>A0A8H6J660</accession>
<dbReference type="SMART" id="SM00448">
    <property type="entry name" value="REC"/>
    <property type="match status" value="1"/>
</dbReference>
<feature type="region of interest" description="Disordered" evidence="5">
    <location>
        <begin position="266"/>
        <end position="334"/>
    </location>
</feature>
<dbReference type="EMBL" id="WIGN01000141">
    <property type="protein sequence ID" value="KAF6807250.1"/>
    <property type="molecule type" value="Genomic_DNA"/>
</dbReference>
<feature type="compositionally biased region" description="Polar residues" evidence="5">
    <location>
        <begin position="1116"/>
        <end position="1133"/>
    </location>
</feature>
<feature type="region of interest" description="Disordered" evidence="5">
    <location>
        <begin position="1070"/>
        <end position="1098"/>
    </location>
</feature>
<dbReference type="PROSITE" id="PS50110">
    <property type="entry name" value="RESPONSE_REGULATORY"/>
    <property type="match status" value="1"/>
</dbReference>
<evidence type="ECO:0000256" key="5">
    <source>
        <dbReference type="SAM" id="MobiDB-lite"/>
    </source>
</evidence>
<dbReference type="InterPro" id="IPR003018">
    <property type="entry name" value="GAF"/>
</dbReference>
<dbReference type="InterPro" id="IPR003661">
    <property type="entry name" value="HisK_dim/P_dom"/>
</dbReference>
<feature type="region of interest" description="Disordered" evidence="5">
    <location>
        <begin position="471"/>
        <end position="507"/>
    </location>
</feature>
<dbReference type="InterPro" id="IPR036890">
    <property type="entry name" value="HATPase_C_sf"/>
</dbReference>
<dbReference type="Pfam" id="PF00072">
    <property type="entry name" value="Response_reg"/>
    <property type="match status" value="1"/>
</dbReference>
<dbReference type="SMART" id="SM00388">
    <property type="entry name" value="HisKA"/>
    <property type="match status" value="1"/>
</dbReference>
<feature type="compositionally biased region" description="Low complexity" evidence="5">
    <location>
        <begin position="380"/>
        <end position="396"/>
    </location>
</feature>
<organism evidence="8 9">
    <name type="scientific">Colletotrichum sojae</name>
    <dbReference type="NCBI Taxonomy" id="2175907"/>
    <lineage>
        <taxon>Eukaryota</taxon>
        <taxon>Fungi</taxon>
        <taxon>Dikarya</taxon>
        <taxon>Ascomycota</taxon>
        <taxon>Pezizomycotina</taxon>
        <taxon>Sordariomycetes</taxon>
        <taxon>Hypocreomycetidae</taxon>
        <taxon>Glomerellales</taxon>
        <taxon>Glomerellaceae</taxon>
        <taxon>Colletotrichum</taxon>
        <taxon>Colletotrichum orchidearum species complex</taxon>
    </lineage>
</organism>
<dbReference type="FunFam" id="1.10.287.130:FF:000023">
    <property type="entry name" value="Sensor histidine kinase/response regulator, putative"/>
    <property type="match status" value="1"/>
</dbReference>
<protein>
    <submittedName>
        <fullName evidence="8">Sensor histidine kinase response</fullName>
    </submittedName>
</protein>
<dbReference type="Gene3D" id="1.10.287.130">
    <property type="match status" value="1"/>
</dbReference>
<dbReference type="SUPFAM" id="SSF52172">
    <property type="entry name" value="CheY-like"/>
    <property type="match status" value="1"/>
</dbReference>
<dbReference type="Gene3D" id="3.40.50.2300">
    <property type="match status" value="1"/>
</dbReference>
<evidence type="ECO:0000256" key="4">
    <source>
        <dbReference type="PROSITE-ProRule" id="PRU00169"/>
    </source>
</evidence>
<dbReference type="Pfam" id="PF02518">
    <property type="entry name" value="HATPase_c"/>
    <property type="match status" value="1"/>
</dbReference>
<evidence type="ECO:0000256" key="2">
    <source>
        <dbReference type="ARBA" id="ARBA00022679"/>
    </source>
</evidence>
<dbReference type="InterPro" id="IPR029016">
    <property type="entry name" value="GAF-like_dom_sf"/>
</dbReference>
<name>A0A8H6J660_9PEZI</name>
<dbReference type="InterPro" id="IPR036097">
    <property type="entry name" value="HisK_dim/P_sf"/>
</dbReference>
<proteinExistence type="predicted"/>
<dbReference type="InterPro" id="IPR018247">
    <property type="entry name" value="EF_Hand_1_Ca_BS"/>
</dbReference>
<dbReference type="InterPro" id="IPR011006">
    <property type="entry name" value="CheY-like_superfamily"/>
</dbReference>
<feature type="domain" description="Response regulatory" evidence="7">
    <location>
        <begin position="1162"/>
        <end position="1283"/>
    </location>
</feature>
<gene>
    <name evidence="8" type="ORF">CSOJ01_08288</name>
</gene>
<keyword evidence="3 8" id="KW-0418">Kinase</keyword>
<evidence type="ECO:0000256" key="3">
    <source>
        <dbReference type="ARBA" id="ARBA00022777"/>
    </source>
</evidence>